<gene>
    <name evidence="1" type="ORF">LCOR_05956.1</name>
</gene>
<proteinExistence type="predicted"/>
<organism evidence="1 2">
    <name type="scientific">Lichtheimia corymbifera JMRC:FSU:9682</name>
    <dbReference type="NCBI Taxonomy" id="1263082"/>
    <lineage>
        <taxon>Eukaryota</taxon>
        <taxon>Fungi</taxon>
        <taxon>Fungi incertae sedis</taxon>
        <taxon>Mucoromycota</taxon>
        <taxon>Mucoromycotina</taxon>
        <taxon>Mucoromycetes</taxon>
        <taxon>Mucorales</taxon>
        <taxon>Lichtheimiaceae</taxon>
        <taxon>Lichtheimia</taxon>
    </lineage>
</organism>
<protein>
    <submittedName>
        <fullName evidence="1">Uncharacterized protein</fullName>
    </submittedName>
</protein>
<dbReference type="EMBL" id="CBTN010000025">
    <property type="protein sequence ID" value="CDH54736.1"/>
    <property type="molecule type" value="Genomic_DNA"/>
</dbReference>
<sequence>MLQSPDQLVRQSINPSQFLKFLNMHLPFLPPCDHKMNAIPNYFTFTHLLLPSHLSLDYRYFGTQVDCSIVILLSASL</sequence>
<dbReference type="AlphaFoldDB" id="A0A068S0H0"/>
<dbReference type="VEuPathDB" id="FungiDB:LCOR_05956.1"/>
<reference evidence="1" key="1">
    <citation type="submission" date="2013-08" db="EMBL/GenBank/DDBJ databases">
        <title>Gene expansion shapes genome architecture in the human pathogen Lichtheimia corymbifera: an evolutionary genomics analysis in the ancient terrestrial Mucorales (Mucoromycotina).</title>
        <authorList>
            <person name="Schwartze V.U."/>
            <person name="Winter S."/>
            <person name="Shelest E."/>
            <person name="Marcet-Houben M."/>
            <person name="Horn F."/>
            <person name="Wehner S."/>
            <person name="Hoffmann K."/>
            <person name="Riege K."/>
            <person name="Sammeth M."/>
            <person name="Nowrousian M."/>
            <person name="Valiante V."/>
            <person name="Linde J."/>
            <person name="Jacobsen I.D."/>
            <person name="Marz M."/>
            <person name="Brakhage A.A."/>
            <person name="Gabaldon T."/>
            <person name="Bocker S."/>
            <person name="Voigt K."/>
        </authorList>
    </citation>
    <scope>NUCLEOTIDE SEQUENCE [LARGE SCALE GENOMIC DNA]</scope>
    <source>
        <strain evidence="1">FSU 9682</strain>
    </source>
</reference>
<accession>A0A068S0H0</accession>
<comment type="caution">
    <text evidence="1">The sequence shown here is derived from an EMBL/GenBank/DDBJ whole genome shotgun (WGS) entry which is preliminary data.</text>
</comment>
<evidence type="ECO:0000313" key="1">
    <source>
        <dbReference type="EMBL" id="CDH54736.1"/>
    </source>
</evidence>
<evidence type="ECO:0000313" key="2">
    <source>
        <dbReference type="Proteomes" id="UP000027586"/>
    </source>
</evidence>
<name>A0A068S0H0_9FUNG</name>
<dbReference type="Proteomes" id="UP000027586">
    <property type="component" value="Unassembled WGS sequence"/>
</dbReference>
<keyword evidence="2" id="KW-1185">Reference proteome</keyword>